<dbReference type="CDD" id="cd00085">
    <property type="entry name" value="HNHc"/>
    <property type="match status" value="1"/>
</dbReference>
<dbReference type="SUPFAM" id="SSF48334">
    <property type="entry name" value="DNA repair protein MutS, domain III"/>
    <property type="match status" value="1"/>
</dbReference>
<dbReference type="Gene3D" id="3.40.1170.10">
    <property type="entry name" value="DNA repair protein MutS, domain I"/>
    <property type="match status" value="1"/>
</dbReference>
<dbReference type="GO" id="GO:0006298">
    <property type="term" value="P:mismatch repair"/>
    <property type="evidence" value="ECO:0007669"/>
    <property type="project" value="InterPro"/>
</dbReference>
<evidence type="ECO:0000256" key="1">
    <source>
        <dbReference type="ARBA" id="ARBA00006271"/>
    </source>
</evidence>
<protein>
    <recommendedName>
        <fullName evidence="9">DNA mismatch repair proteins mutS family domain-containing protein</fullName>
    </recommendedName>
</protein>
<dbReference type="InterPro" id="IPR036678">
    <property type="entry name" value="MutS_con_dom_sf"/>
</dbReference>
<dbReference type="InterPro" id="IPR003615">
    <property type="entry name" value="HNH_nuc"/>
</dbReference>
<dbReference type="Pfam" id="PF05192">
    <property type="entry name" value="MutS_III"/>
    <property type="match status" value="1"/>
</dbReference>
<feature type="domain" description="DNA mismatch repair protein MutS core" evidence="6">
    <location>
        <begin position="317"/>
        <end position="664"/>
    </location>
</feature>
<dbReference type="GO" id="GO:0032301">
    <property type="term" value="C:MutSalpha complex"/>
    <property type="evidence" value="ECO:0007669"/>
    <property type="project" value="TreeGrafter"/>
</dbReference>
<keyword evidence="3" id="KW-0227">DNA damage</keyword>
<evidence type="ECO:0000259" key="6">
    <source>
        <dbReference type="SMART" id="SM00533"/>
    </source>
</evidence>
<dbReference type="GO" id="GO:0140664">
    <property type="term" value="F:ATP-dependent DNA damage sensor activity"/>
    <property type="evidence" value="ECO:0007669"/>
    <property type="project" value="InterPro"/>
</dbReference>
<dbReference type="GO" id="GO:0030983">
    <property type="term" value="F:mismatched DNA binding"/>
    <property type="evidence" value="ECO:0007669"/>
    <property type="project" value="InterPro"/>
</dbReference>
<keyword evidence="5" id="KW-0238">DNA-binding</keyword>
<evidence type="ECO:0000256" key="3">
    <source>
        <dbReference type="ARBA" id="ARBA00022763"/>
    </source>
</evidence>
<dbReference type="InterPro" id="IPR027417">
    <property type="entry name" value="P-loop_NTPase"/>
</dbReference>
<dbReference type="InterPro" id="IPR045076">
    <property type="entry name" value="MutS"/>
</dbReference>
<dbReference type="SUPFAM" id="SSF53150">
    <property type="entry name" value="DNA repair protein MutS, domain II"/>
    <property type="match status" value="1"/>
</dbReference>
<sequence>MALVKEYFDLTKRYQKEYGENTILLMQVGSFFEVYGTKDCVSSKIREFSQICDLNIAEKNDKLGNINMAGFKDIMIERYIRKIQEVGFTAVVYTQVEEGNLFVRNLAGVFSPGTYFSNDQSKITNNLCCIWIDLFENHILMKGKYVVVGVSNIDIYTGKTSMFQFKESYTNNPTNFDELERFISIYNPSEVIIISNLSVNEIDDVISFTNINAKCLHRIDMKDERIKNCSKQSYQKEILTKFFEIENYESFIYNFNEQHIATQSFCYLLDFVFQHNPFLVRKISEPIFENCDERLVLANHSLKQLNIIDDSNSGSSGKFSSVLTMLNICLTSMGRRLFAYNLLNPTTNVVDLQREYDITEYLITNKYDEFKQLADIKDLEKCKRLLIMKKITPSTFVQLYDSILLVSNLYEIVKNDAVLTSYLKSKNIDVETISKHCKTIVSFINDRIELDVARTIDTNTNFDTNFIKTNVDTILDNKTNTLDDSESKLESIRKYLNGIIESREKKAVSNDYIKLHETEKNNYSLLCTIRRCKLLEDSLPVQERAEVLENNYEFIVSRKGIEFHKQSGTNNSIVNPQINVLCKTITGIKTEMKEIISEVFYKIIDAFDVALLDDIIQFVTFIDIVNAKSKIAIKHNFCKPVFDVTKDKSFFSAKKLRHCLIEQIHTSELYVTNDLVLGEDKTDGILLYGTNAVGKTSLIRSVGIAVIMAQAGLYVPCAEFIYKPYKHIFTRIIGNDNLFKGLSTFAVEMSELRTILRIANQNSLVLGDELCSGTENISAVSIFVAGIQKLYNIKSSFIFATHFHEITKYDEILSCDTLKLKHMTIFYNRELDKLVYDRKLKNGPGDSMYGLEVCKSLNLPLDFLEMANNIRCKYHPETRSFLSLKQSRYNSEKLVGVCEKCKVNIGTEVHHLNHQKDADMNGIIDQSFHKNSLGNLMTLCEKCHLSFHSIV</sequence>
<proteinExistence type="inferred from homology"/>
<dbReference type="PIRSF" id="PIRSF037677">
    <property type="entry name" value="DNA_mis_repair_Msh6"/>
    <property type="match status" value="1"/>
</dbReference>
<dbReference type="InterPro" id="IPR007695">
    <property type="entry name" value="DNA_mismatch_repair_MutS-lik_N"/>
</dbReference>
<comment type="similarity">
    <text evidence="1">Belongs to the DNA mismatch repair MutS family.</text>
</comment>
<dbReference type="SUPFAM" id="SSF55271">
    <property type="entry name" value="DNA repair protein MutS, domain I"/>
    <property type="match status" value="1"/>
</dbReference>
<dbReference type="PANTHER" id="PTHR11361:SF148">
    <property type="entry name" value="DNA MISMATCH REPAIR PROTEIN MSH6"/>
    <property type="match status" value="1"/>
</dbReference>
<dbReference type="SMART" id="SM00533">
    <property type="entry name" value="MUTSd"/>
    <property type="match status" value="1"/>
</dbReference>
<dbReference type="InterPro" id="IPR017261">
    <property type="entry name" value="DNA_mismatch_repair_MutS/MSH"/>
</dbReference>
<evidence type="ECO:0000259" key="7">
    <source>
        <dbReference type="SMART" id="SM00534"/>
    </source>
</evidence>
<dbReference type="EMBL" id="MN739737">
    <property type="protein sequence ID" value="QHT24059.1"/>
    <property type="molecule type" value="Genomic_DNA"/>
</dbReference>
<dbReference type="Gene3D" id="1.10.1420.10">
    <property type="match status" value="1"/>
</dbReference>
<evidence type="ECO:0000256" key="4">
    <source>
        <dbReference type="ARBA" id="ARBA00022840"/>
    </source>
</evidence>
<dbReference type="SUPFAM" id="SSF52540">
    <property type="entry name" value="P-loop containing nucleoside triphosphate hydrolases"/>
    <property type="match status" value="1"/>
</dbReference>
<evidence type="ECO:0000256" key="2">
    <source>
        <dbReference type="ARBA" id="ARBA00022741"/>
    </source>
</evidence>
<keyword evidence="2" id="KW-0547">Nucleotide-binding</keyword>
<dbReference type="Gene3D" id="3.40.50.300">
    <property type="entry name" value="P-loop containing nucleotide triphosphate hydrolases"/>
    <property type="match status" value="1"/>
</dbReference>
<name>A0A6C0E727_9ZZZZ</name>
<evidence type="ECO:0008006" key="9">
    <source>
        <dbReference type="Google" id="ProtNLM"/>
    </source>
</evidence>
<dbReference type="PANTHER" id="PTHR11361">
    <property type="entry name" value="DNA MISMATCH REPAIR PROTEIN MUTS FAMILY MEMBER"/>
    <property type="match status" value="1"/>
</dbReference>
<keyword evidence="4" id="KW-0067">ATP-binding</keyword>
<dbReference type="GO" id="GO:0005524">
    <property type="term" value="F:ATP binding"/>
    <property type="evidence" value="ECO:0007669"/>
    <property type="project" value="UniProtKB-KW"/>
</dbReference>
<organism evidence="8">
    <name type="scientific">viral metagenome</name>
    <dbReference type="NCBI Taxonomy" id="1070528"/>
    <lineage>
        <taxon>unclassified sequences</taxon>
        <taxon>metagenomes</taxon>
        <taxon>organismal metagenomes</taxon>
    </lineage>
</organism>
<accession>A0A6C0E727</accession>
<dbReference type="Pfam" id="PF01624">
    <property type="entry name" value="MutS_I"/>
    <property type="match status" value="1"/>
</dbReference>
<reference evidence="8" key="1">
    <citation type="journal article" date="2020" name="Nature">
        <title>Giant virus diversity and host interactions through global metagenomics.</title>
        <authorList>
            <person name="Schulz F."/>
            <person name="Roux S."/>
            <person name="Paez-Espino D."/>
            <person name="Jungbluth S."/>
            <person name="Walsh D.A."/>
            <person name="Denef V.J."/>
            <person name="McMahon K.D."/>
            <person name="Konstantinidis K.T."/>
            <person name="Eloe-Fadrosh E.A."/>
            <person name="Kyrpides N.C."/>
            <person name="Woyke T."/>
        </authorList>
    </citation>
    <scope>NUCLEOTIDE SEQUENCE</scope>
    <source>
        <strain evidence="8">GVMAG-M-3300023179-132</strain>
    </source>
</reference>
<evidence type="ECO:0000313" key="8">
    <source>
        <dbReference type="EMBL" id="QHT24059.1"/>
    </source>
</evidence>
<feature type="domain" description="DNA mismatch repair proteins mutS family" evidence="7">
    <location>
        <begin position="682"/>
        <end position="872"/>
    </location>
</feature>
<evidence type="ECO:0000256" key="5">
    <source>
        <dbReference type="ARBA" id="ARBA00023125"/>
    </source>
</evidence>
<dbReference type="InterPro" id="IPR000432">
    <property type="entry name" value="DNA_mismatch_repair_MutS_C"/>
</dbReference>
<dbReference type="InterPro" id="IPR007696">
    <property type="entry name" value="DNA_mismatch_repair_MutS_core"/>
</dbReference>
<dbReference type="InterPro" id="IPR036187">
    <property type="entry name" value="DNA_mismatch_repair_MutS_sf"/>
</dbReference>
<dbReference type="AlphaFoldDB" id="A0A6C0E727"/>
<dbReference type="Pfam" id="PF00488">
    <property type="entry name" value="MutS_V"/>
    <property type="match status" value="1"/>
</dbReference>
<dbReference type="SMART" id="SM00534">
    <property type="entry name" value="MUTSac"/>
    <property type="match status" value="1"/>
</dbReference>
<dbReference type="InterPro" id="IPR016151">
    <property type="entry name" value="DNA_mismatch_repair_MutS_N"/>
</dbReference>